<feature type="region of interest" description="Disordered" evidence="1">
    <location>
        <begin position="189"/>
        <end position="272"/>
    </location>
</feature>
<evidence type="ECO:0000259" key="2">
    <source>
        <dbReference type="Pfam" id="PF01548"/>
    </source>
</evidence>
<feature type="compositionally biased region" description="Low complexity" evidence="1">
    <location>
        <begin position="189"/>
        <end position="199"/>
    </location>
</feature>
<dbReference type="GO" id="GO:0004803">
    <property type="term" value="F:transposase activity"/>
    <property type="evidence" value="ECO:0007669"/>
    <property type="project" value="InterPro"/>
</dbReference>
<feature type="domain" description="Transposase IS110-like N-terminal" evidence="2">
    <location>
        <begin position="82"/>
        <end position="195"/>
    </location>
</feature>
<gene>
    <name evidence="3" type="ORF">SO3561_10337</name>
</gene>
<dbReference type="GO" id="GO:0006313">
    <property type="term" value="P:DNA transposition"/>
    <property type="evidence" value="ECO:0007669"/>
    <property type="project" value="InterPro"/>
</dbReference>
<dbReference type="Proteomes" id="UP000217446">
    <property type="component" value="Unassembled WGS sequence"/>
</dbReference>
<evidence type="ECO:0000256" key="1">
    <source>
        <dbReference type="SAM" id="MobiDB-lite"/>
    </source>
</evidence>
<sequence>MSSASAGALMIVTRAARTTTRSSTREPQSSLRRPGPCGQLGPRTAHRMSGRRALLLGRCVSPHRLTRWANTGREDTGLTITCGIDWAENHHDVALVDGSGQLVAKRHIDDDAEGYRQLLNMLAEAGDSPKDPIPVAVETARGLLFARLRATGRKVYSINPMAVARYRERHRVARAKSDHADAMALANSCARTRTSTARCPPTPSSPRPSRCSPAPSRTRSGTGPSSTTSSAHTSSSTSRLPWRPSKSGASDWTPGKRGPCLLRLRNPRRPRD</sequence>
<evidence type="ECO:0000313" key="4">
    <source>
        <dbReference type="Proteomes" id="UP000217446"/>
    </source>
</evidence>
<dbReference type="PANTHER" id="PTHR33055">
    <property type="entry name" value="TRANSPOSASE FOR INSERTION SEQUENCE ELEMENT IS1111A"/>
    <property type="match status" value="1"/>
</dbReference>
<feature type="compositionally biased region" description="Low complexity" evidence="1">
    <location>
        <begin position="13"/>
        <end position="22"/>
    </location>
</feature>
<dbReference type="InterPro" id="IPR047650">
    <property type="entry name" value="Transpos_IS110"/>
</dbReference>
<organism evidence="3 4">
    <name type="scientific">Streptomyces olivochromogenes</name>
    <dbReference type="NCBI Taxonomy" id="1963"/>
    <lineage>
        <taxon>Bacteria</taxon>
        <taxon>Bacillati</taxon>
        <taxon>Actinomycetota</taxon>
        <taxon>Actinomycetes</taxon>
        <taxon>Kitasatosporales</taxon>
        <taxon>Streptomycetaceae</taxon>
        <taxon>Streptomyces</taxon>
    </lineage>
</organism>
<feature type="compositionally biased region" description="Low complexity" evidence="1">
    <location>
        <begin position="207"/>
        <end position="238"/>
    </location>
</feature>
<proteinExistence type="predicted"/>
<feature type="region of interest" description="Disordered" evidence="1">
    <location>
        <begin position="1"/>
        <end position="46"/>
    </location>
</feature>
<name>A0A286PGT3_STROL</name>
<reference evidence="4" key="1">
    <citation type="submission" date="2017-05" db="EMBL/GenBank/DDBJ databases">
        <title>Streptomyces olivochromogenes NBRC 3561 whole genome shotgun sequence.</title>
        <authorList>
            <person name="Dohra H."/>
            <person name="Kodani S."/>
        </authorList>
    </citation>
    <scope>NUCLEOTIDE SEQUENCE [LARGE SCALE GENOMIC DNA]</scope>
    <source>
        <strain evidence="4">NBRC 3561</strain>
    </source>
</reference>
<accession>A0A286PGT3</accession>
<evidence type="ECO:0000313" key="3">
    <source>
        <dbReference type="EMBL" id="GAX58762.1"/>
    </source>
</evidence>
<dbReference type="InterPro" id="IPR002525">
    <property type="entry name" value="Transp_IS110-like_N"/>
</dbReference>
<comment type="caution">
    <text evidence="3">The sequence shown here is derived from an EMBL/GenBank/DDBJ whole genome shotgun (WGS) entry which is preliminary data.</text>
</comment>
<dbReference type="Pfam" id="PF01548">
    <property type="entry name" value="DEDD_Tnp_IS110"/>
    <property type="match status" value="1"/>
</dbReference>
<keyword evidence="4" id="KW-1185">Reference proteome</keyword>
<dbReference type="PANTHER" id="PTHR33055:SF3">
    <property type="entry name" value="PUTATIVE TRANSPOSASE FOR IS117-RELATED"/>
    <property type="match status" value="1"/>
</dbReference>
<protein>
    <submittedName>
        <fullName evidence="3">Mini-circle putative transposase for IS117</fullName>
    </submittedName>
</protein>
<dbReference type="AlphaFoldDB" id="A0A286PGT3"/>
<dbReference type="GO" id="GO:0003677">
    <property type="term" value="F:DNA binding"/>
    <property type="evidence" value="ECO:0007669"/>
    <property type="project" value="InterPro"/>
</dbReference>
<dbReference type="EMBL" id="BDQI01000064">
    <property type="protein sequence ID" value="GAX58762.1"/>
    <property type="molecule type" value="Genomic_DNA"/>
</dbReference>